<dbReference type="InterPro" id="IPR001769">
    <property type="entry name" value="Gingipain"/>
</dbReference>
<evidence type="ECO:0000313" key="2">
    <source>
        <dbReference type="EMBL" id="GAI76739.1"/>
    </source>
</evidence>
<dbReference type="InterPro" id="IPR013783">
    <property type="entry name" value="Ig-like_fold"/>
</dbReference>
<gene>
    <name evidence="2" type="ORF">S12H4_25716</name>
</gene>
<reference evidence="2" key="1">
    <citation type="journal article" date="2014" name="Front. Microbiol.">
        <title>High frequency of phylogenetically diverse reductive dehalogenase-homologous genes in deep subseafloor sedimentary metagenomes.</title>
        <authorList>
            <person name="Kawai M."/>
            <person name="Futagami T."/>
            <person name="Toyoda A."/>
            <person name="Takaki Y."/>
            <person name="Nishi S."/>
            <person name="Hori S."/>
            <person name="Arai W."/>
            <person name="Tsubouchi T."/>
            <person name="Morono Y."/>
            <person name="Uchiyama I."/>
            <person name="Ito T."/>
            <person name="Fujiyama A."/>
            <person name="Inagaki F."/>
            <person name="Takami H."/>
        </authorList>
    </citation>
    <scope>NUCLEOTIDE SEQUENCE</scope>
    <source>
        <strain evidence="2">Expedition CK06-06</strain>
    </source>
</reference>
<dbReference type="Gene3D" id="3.40.50.1460">
    <property type="match status" value="1"/>
</dbReference>
<dbReference type="Pfam" id="PF01364">
    <property type="entry name" value="Peptidase_C25"/>
    <property type="match status" value="1"/>
</dbReference>
<protein>
    <recommendedName>
        <fullName evidence="1">Gingipain domain-containing protein</fullName>
    </recommendedName>
</protein>
<dbReference type="AlphaFoldDB" id="X1T9P0"/>
<feature type="domain" description="Gingipain" evidence="1">
    <location>
        <begin position="1"/>
        <end position="122"/>
    </location>
</feature>
<name>X1T9P0_9ZZZZ</name>
<feature type="non-terminal residue" evidence="2">
    <location>
        <position position="301"/>
    </location>
</feature>
<sequence length="301" mass="32438">NGDKVGIANSIACMCGGWDLTPGGDCFAEHLVNRVGGGLLSAIMNSRYGWGAYVSGYVPGPSERIDTTFYAKLLTEGMHILGQVHHTAKDAWVYYADSGQQYDMTRWCIYELNLLGDPEMPLWTDEPIVLTVNYPSIIPMGNQNVNIIVTSSGSPVNNALVCLQKGTEVYVSDYTNVSGSVILNVTPTSPGQMYITVTAKNHYPFEDSLVVVATTYAYVTYLKCSISDPTPGGNNDGQLNPGESVEIPLWVKNWGQSQGDNITGMLSSADTLVVLSDTIKNFGNIPADDSAYTGADGYDLD</sequence>
<organism evidence="2">
    <name type="scientific">marine sediment metagenome</name>
    <dbReference type="NCBI Taxonomy" id="412755"/>
    <lineage>
        <taxon>unclassified sequences</taxon>
        <taxon>metagenomes</taxon>
        <taxon>ecological metagenomes</taxon>
    </lineage>
</organism>
<dbReference type="EMBL" id="BARW01014522">
    <property type="protein sequence ID" value="GAI76739.1"/>
    <property type="molecule type" value="Genomic_DNA"/>
</dbReference>
<dbReference type="InterPro" id="IPR029030">
    <property type="entry name" value="Caspase-like_dom_sf"/>
</dbReference>
<feature type="non-terminal residue" evidence="2">
    <location>
        <position position="1"/>
    </location>
</feature>
<accession>X1T9P0</accession>
<comment type="caution">
    <text evidence="2">The sequence shown here is derived from an EMBL/GenBank/DDBJ whole genome shotgun (WGS) entry which is preliminary data.</text>
</comment>
<dbReference type="Gene3D" id="2.60.40.10">
    <property type="entry name" value="Immunoglobulins"/>
    <property type="match status" value="1"/>
</dbReference>
<evidence type="ECO:0000259" key="1">
    <source>
        <dbReference type="Pfam" id="PF01364"/>
    </source>
</evidence>
<dbReference type="SUPFAM" id="SSF52129">
    <property type="entry name" value="Caspase-like"/>
    <property type="match status" value="1"/>
</dbReference>
<dbReference type="GO" id="GO:0006508">
    <property type="term" value="P:proteolysis"/>
    <property type="evidence" value="ECO:0007669"/>
    <property type="project" value="InterPro"/>
</dbReference>
<dbReference type="GO" id="GO:0008234">
    <property type="term" value="F:cysteine-type peptidase activity"/>
    <property type="evidence" value="ECO:0007669"/>
    <property type="project" value="InterPro"/>
</dbReference>
<proteinExistence type="predicted"/>